<dbReference type="AlphaFoldDB" id="A0A267MN27"/>
<gene>
    <name evidence="2" type="ORF">CCE28_04565</name>
</gene>
<dbReference type="EMBL" id="NIBG01000002">
    <property type="protein sequence ID" value="PAB60812.1"/>
    <property type="molecule type" value="Genomic_DNA"/>
</dbReference>
<sequence length="300" mass="36145">MSKREGSKMNFGLHQTFCMRQDWIYQGLRNFKKNNKLFLENNTTIMDETGLGPNSVKSIKFWMESTGLMKEEKHRGVSYHKLTDFGDLIWSHDRLLDEYGTLWFMHYKLTENREFATTWYWFFNKYKKTIFSKDIFIKDLIRDLKLNESKYTLPLRTLEAEYYCLVKTYVSENNRISDNFYCSLSKLNLLSFIQGSRGRLKKESLKKEILHPLVFLAILIEKYIDGSECKYIRRIDLSNLSYNVKNIFNMDNQTINYYLEYLKESNYINIRQKESRKLIELSHNIDSMDILKKYYNQINL</sequence>
<feature type="domain" description="DUF4007" evidence="1">
    <location>
        <begin position="11"/>
        <end position="295"/>
    </location>
</feature>
<evidence type="ECO:0000313" key="3">
    <source>
        <dbReference type="Proteomes" id="UP000216024"/>
    </source>
</evidence>
<organism evidence="2 3">
    <name type="scientific">Anaeromicrobium sediminis</name>
    <dbReference type="NCBI Taxonomy" id="1478221"/>
    <lineage>
        <taxon>Bacteria</taxon>
        <taxon>Bacillati</taxon>
        <taxon>Bacillota</taxon>
        <taxon>Clostridia</taxon>
        <taxon>Peptostreptococcales</taxon>
        <taxon>Thermotaleaceae</taxon>
        <taxon>Anaeromicrobium</taxon>
    </lineage>
</organism>
<accession>A0A267MN27</accession>
<comment type="caution">
    <text evidence="2">The sequence shown here is derived from an EMBL/GenBank/DDBJ whole genome shotgun (WGS) entry which is preliminary data.</text>
</comment>
<keyword evidence="3" id="KW-1185">Reference proteome</keyword>
<reference evidence="2 3" key="1">
    <citation type="submission" date="2017-06" db="EMBL/GenBank/DDBJ databases">
        <title>Draft genome sequence of anaerobic fermentative bacterium Anaeromicrobium sediminis DY2726D isolated from West Pacific Ocean sediments.</title>
        <authorList>
            <person name="Zeng X."/>
        </authorList>
    </citation>
    <scope>NUCLEOTIDE SEQUENCE [LARGE SCALE GENOMIC DNA]</scope>
    <source>
        <strain evidence="2 3">DY2726D</strain>
    </source>
</reference>
<evidence type="ECO:0000259" key="1">
    <source>
        <dbReference type="Pfam" id="PF13182"/>
    </source>
</evidence>
<dbReference type="OrthoDB" id="747541at2"/>
<protein>
    <recommendedName>
        <fullName evidence="1">DUF4007 domain-containing protein</fullName>
    </recommendedName>
</protein>
<dbReference type="Pfam" id="PF13182">
    <property type="entry name" value="DUF4007"/>
    <property type="match status" value="1"/>
</dbReference>
<dbReference type="InterPro" id="IPR025248">
    <property type="entry name" value="DUF4007"/>
</dbReference>
<evidence type="ECO:0000313" key="2">
    <source>
        <dbReference type="EMBL" id="PAB60812.1"/>
    </source>
</evidence>
<proteinExistence type="predicted"/>
<name>A0A267MN27_9FIRM</name>
<dbReference type="Proteomes" id="UP000216024">
    <property type="component" value="Unassembled WGS sequence"/>
</dbReference>